<proteinExistence type="predicted"/>
<reference evidence="2 3" key="1">
    <citation type="submission" date="2012-02" db="EMBL/GenBank/DDBJ databases">
        <title>Complete sequence of chromosome of Singulisphaera acidiphila DSM 18658.</title>
        <authorList>
            <consortium name="US DOE Joint Genome Institute (JGI-PGF)"/>
            <person name="Lucas S."/>
            <person name="Copeland A."/>
            <person name="Lapidus A."/>
            <person name="Glavina del Rio T."/>
            <person name="Dalin E."/>
            <person name="Tice H."/>
            <person name="Bruce D."/>
            <person name="Goodwin L."/>
            <person name="Pitluck S."/>
            <person name="Peters L."/>
            <person name="Ovchinnikova G."/>
            <person name="Chertkov O."/>
            <person name="Kyrpides N."/>
            <person name="Mavromatis K."/>
            <person name="Ivanova N."/>
            <person name="Brettin T."/>
            <person name="Detter J.C."/>
            <person name="Han C."/>
            <person name="Larimer F."/>
            <person name="Land M."/>
            <person name="Hauser L."/>
            <person name="Markowitz V."/>
            <person name="Cheng J.-F."/>
            <person name="Hugenholtz P."/>
            <person name="Woyke T."/>
            <person name="Wu D."/>
            <person name="Tindall B."/>
            <person name="Pomrenke H."/>
            <person name="Brambilla E."/>
            <person name="Klenk H.-P."/>
            <person name="Eisen J.A."/>
        </authorList>
    </citation>
    <scope>NUCLEOTIDE SEQUENCE [LARGE SCALE GENOMIC DNA]</scope>
    <source>
        <strain evidence="3">ATCC BAA-1392 / DSM 18658 / VKM B-2454 / MOB10</strain>
    </source>
</reference>
<dbReference type="STRING" id="886293.Sinac_3854"/>
<evidence type="ECO:0000313" key="2">
    <source>
        <dbReference type="EMBL" id="AGA28085.1"/>
    </source>
</evidence>
<dbReference type="InterPro" id="IPR027558">
    <property type="entry name" value="Pre_pil_HX9DG_C"/>
</dbReference>
<dbReference type="EMBL" id="CP003364">
    <property type="protein sequence ID" value="AGA28085.1"/>
    <property type="molecule type" value="Genomic_DNA"/>
</dbReference>
<gene>
    <name evidence="2" type="ordered locus">Sinac_3854</name>
</gene>
<dbReference type="AlphaFoldDB" id="L0DGV3"/>
<dbReference type="Proteomes" id="UP000010798">
    <property type="component" value="Chromosome"/>
</dbReference>
<dbReference type="OrthoDB" id="273096at2"/>
<dbReference type="InterPro" id="IPR012902">
    <property type="entry name" value="N_methyl_site"/>
</dbReference>
<dbReference type="NCBIfam" id="TIGR04294">
    <property type="entry name" value="pre_pil_HX9DG"/>
    <property type="match status" value="1"/>
</dbReference>
<organism evidence="2 3">
    <name type="scientific">Singulisphaera acidiphila (strain ATCC BAA-1392 / DSM 18658 / VKM B-2454 / MOB10)</name>
    <dbReference type="NCBI Taxonomy" id="886293"/>
    <lineage>
        <taxon>Bacteria</taxon>
        <taxon>Pseudomonadati</taxon>
        <taxon>Planctomycetota</taxon>
        <taxon>Planctomycetia</taxon>
        <taxon>Isosphaerales</taxon>
        <taxon>Isosphaeraceae</taxon>
        <taxon>Singulisphaera</taxon>
    </lineage>
</organism>
<dbReference type="Pfam" id="PF07963">
    <property type="entry name" value="N_methyl"/>
    <property type="match status" value="1"/>
</dbReference>
<keyword evidence="3" id="KW-1185">Reference proteome</keyword>
<protein>
    <submittedName>
        <fullName evidence="2">Prepilin-type N-terminal cleavage/methylation domain-containing protein</fullName>
    </submittedName>
</protein>
<sequence>MKSSSSDRTPRSAFTLIELLVVIAIIAVLIALLLPAVQAAREAARRAQCTNNLKQVGLALHNYESSNGAFPPAGQGTSFTTTPPSTVFADGEWGVLARILGAMEQNAAYNALNFNLPYTHVTGANFTGCATVISSYLCPSSVRDTGGGRDTVDTKSPVGNALKMGYGVQDYGAPCYTDIDAQGKTGGAGSTPVTPYRNNNHRADGVLKVGKTTIAEIIDGTSNSIMIAEDAGRDARFIANVKSTALSDQYDAGLPRRFWRWAEPDGAFGVSGQINNKYRPACETMAWPDPSSATTTNNNAGNNDEIFSYHSGGANVLMGDGSVRFLKESLSVVVLRSLITPKGGEVISSDAY</sequence>
<dbReference type="Gene3D" id="3.30.700.10">
    <property type="entry name" value="Glycoprotein, Type 4 Pilin"/>
    <property type="match status" value="1"/>
</dbReference>
<dbReference type="eggNOG" id="COG2165">
    <property type="taxonomic scope" value="Bacteria"/>
</dbReference>
<dbReference type="HOGENOM" id="CLU_041661_0_0_0"/>
<name>L0DGV3_SINAD</name>
<dbReference type="KEGG" id="saci:Sinac_3854"/>
<dbReference type="RefSeq" id="WP_015247220.1">
    <property type="nucleotide sequence ID" value="NC_019892.1"/>
</dbReference>
<dbReference type="Pfam" id="PF07596">
    <property type="entry name" value="SBP_bac_10"/>
    <property type="match status" value="1"/>
</dbReference>
<dbReference type="PANTHER" id="PTHR30093:SF2">
    <property type="entry name" value="TYPE II SECRETION SYSTEM PROTEIN H"/>
    <property type="match status" value="1"/>
</dbReference>
<accession>L0DGV3</accession>
<dbReference type="InterPro" id="IPR045584">
    <property type="entry name" value="Pilin-like"/>
</dbReference>
<evidence type="ECO:0000259" key="1">
    <source>
        <dbReference type="Pfam" id="PF07596"/>
    </source>
</evidence>
<dbReference type="PANTHER" id="PTHR30093">
    <property type="entry name" value="GENERAL SECRETION PATHWAY PROTEIN G"/>
    <property type="match status" value="1"/>
</dbReference>
<feature type="domain" description="DUF1559" evidence="1">
    <location>
        <begin position="38"/>
        <end position="330"/>
    </location>
</feature>
<dbReference type="NCBIfam" id="TIGR02532">
    <property type="entry name" value="IV_pilin_GFxxxE"/>
    <property type="match status" value="1"/>
</dbReference>
<evidence type="ECO:0000313" key="3">
    <source>
        <dbReference type="Proteomes" id="UP000010798"/>
    </source>
</evidence>
<dbReference type="SUPFAM" id="SSF54523">
    <property type="entry name" value="Pili subunits"/>
    <property type="match status" value="1"/>
</dbReference>
<dbReference type="InterPro" id="IPR011453">
    <property type="entry name" value="DUF1559"/>
</dbReference>